<proteinExistence type="inferred from homology"/>
<dbReference type="NCBIfam" id="TIGR00756">
    <property type="entry name" value="PPR"/>
    <property type="match status" value="4"/>
</dbReference>
<dbReference type="OrthoDB" id="185373at2759"/>
<evidence type="ECO:0000256" key="3">
    <source>
        <dbReference type="ARBA" id="ARBA00022946"/>
    </source>
</evidence>
<keyword evidence="6" id="KW-1185">Reference proteome</keyword>
<dbReference type="Pfam" id="PF01535">
    <property type="entry name" value="PPR"/>
    <property type="match status" value="2"/>
</dbReference>
<dbReference type="AlphaFoldDB" id="A0A5N6L729"/>
<feature type="repeat" description="PPR" evidence="4">
    <location>
        <begin position="250"/>
        <end position="284"/>
    </location>
</feature>
<evidence type="ECO:0000256" key="4">
    <source>
        <dbReference type="PROSITE-ProRule" id="PRU00708"/>
    </source>
</evidence>
<keyword evidence="2" id="KW-0677">Repeat</keyword>
<dbReference type="PROSITE" id="PS51375">
    <property type="entry name" value="PPR"/>
    <property type="match status" value="4"/>
</dbReference>
<dbReference type="Proteomes" id="UP000327013">
    <property type="component" value="Unassembled WGS sequence"/>
</dbReference>
<dbReference type="InterPro" id="IPR050667">
    <property type="entry name" value="PPR-containing_protein"/>
</dbReference>
<dbReference type="Pfam" id="PF13041">
    <property type="entry name" value="PPR_2"/>
    <property type="match status" value="2"/>
</dbReference>
<evidence type="ECO:0000256" key="1">
    <source>
        <dbReference type="ARBA" id="ARBA00007626"/>
    </source>
</evidence>
<dbReference type="PANTHER" id="PTHR47939:SF9">
    <property type="entry name" value="(WILD MALAYSIAN BANANA) HYPOTHETICAL PROTEIN"/>
    <property type="match status" value="1"/>
</dbReference>
<evidence type="ECO:0000256" key="2">
    <source>
        <dbReference type="ARBA" id="ARBA00022737"/>
    </source>
</evidence>
<dbReference type="InterPro" id="IPR011990">
    <property type="entry name" value="TPR-like_helical_dom_sf"/>
</dbReference>
<protein>
    <submittedName>
        <fullName evidence="5">Uncharacterized protein</fullName>
    </submittedName>
</protein>
<feature type="repeat" description="PPR" evidence="4">
    <location>
        <begin position="180"/>
        <end position="214"/>
    </location>
</feature>
<gene>
    <name evidence="5" type="ORF">FH972_027210</name>
</gene>
<feature type="repeat" description="PPR" evidence="4">
    <location>
        <begin position="320"/>
        <end position="354"/>
    </location>
</feature>
<feature type="repeat" description="PPR" evidence="4">
    <location>
        <begin position="285"/>
        <end position="319"/>
    </location>
</feature>
<keyword evidence="3" id="KW-0809">Transit peptide</keyword>
<organism evidence="5 6">
    <name type="scientific">Carpinus fangiana</name>
    <dbReference type="NCBI Taxonomy" id="176857"/>
    <lineage>
        <taxon>Eukaryota</taxon>
        <taxon>Viridiplantae</taxon>
        <taxon>Streptophyta</taxon>
        <taxon>Embryophyta</taxon>
        <taxon>Tracheophyta</taxon>
        <taxon>Spermatophyta</taxon>
        <taxon>Magnoliopsida</taxon>
        <taxon>eudicotyledons</taxon>
        <taxon>Gunneridae</taxon>
        <taxon>Pentapetalae</taxon>
        <taxon>rosids</taxon>
        <taxon>fabids</taxon>
        <taxon>Fagales</taxon>
        <taxon>Betulaceae</taxon>
        <taxon>Carpinus</taxon>
    </lineage>
</organism>
<comment type="similarity">
    <text evidence="1">Belongs to the PPR family. P subfamily.</text>
</comment>
<evidence type="ECO:0000313" key="5">
    <source>
        <dbReference type="EMBL" id="KAC3954047.1"/>
    </source>
</evidence>
<reference evidence="5 6" key="1">
    <citation type="submission" date="2019-06" db="EMBL/GenBank/DDBJ databases">
        <title>A chromosomal-level reference genome of Carpinus fangiana (Coryloideae, Betulaceae).</title>
        <authorList>
            <person name="Yang X."/>
            <person name="Wang Z."/>
            <person name="Zhang L."/>
            <person name="Hao G."/>
            <person name="Liu J."/>
            <person name="Yang Y."/>
        </authorList>
    </citation>
    <scope>NUCLEOTIDE SEQUENCE [LARGE SCALE GENOMIC DNA]</scope>
    <source>
        <strain evidence="5">Cfa_2016G</strain>
        <tissue evidence="5">Leaf</tissue>
    </source>
</reference>
<name>A0A5N6L729_9ROSI</name>
<dbReference type="EMBL" id="VIBQ01000922">
    <property type="protein sequence ID" value="KAC3954047.1"/>
    <property type="molecule type" value="Genomic_DNA"/>
</dbReference>
<dbReference type="Gene3D" id="1.25.40.10">
    <property type="entry name" value="Tetratricopeptide repeat domain"/>
    <property type="match status" value="2"/>
</dbReference>
<dbReference type="InterPro" id="IPR002885">
    <property type="entry name" value="PPR_rpt"/>
</dbReference>
<accession>A0A5N6L729</accession>
<evidence type="ECO:0000313" key="6">
    <source>
        <dbReference type="Proteomes" id="UP000327013"/>
    </source>
</evidence>
<sequence>MSLVSRLRHSLTHHLHRCQLSTASSILSPNSTTPLTSKQKTRAALSLLKSEQNPHTILDICRAAALTPNNHLDRIAFSVAVSQLSCSKHFDSIRKLLESELQTRPELQTERFVAHSIVLYGQAGMVNQAFEAFKQMGDLGISRTVKSFNALLFACLLAKDYKELHGVFVEFPKVYGLEPDLDSYNTLIKGFSESGSTSSGYSVVAEMERKSVKPNATSFGHLLAGFYREERFEDVGKVMTLMKKHDVDMGIGTYNIRIKGLCKLKKSSEAMALVDGMLSRGMKPNSVTYTHLIHGFCKEGNLEQAKKLFKIMKSRGCQPEYDCYSTLVYFLCQGGDFEAALSIAKESMEKGWFPYFGSMKGLVEGLVEIKKVEEARELIKQIKEKVTKNVHMWDEIEAGLPQ</sequence>
<dbReference type="FunFam" id="1.25.40.10:FF:001070">
    <property type="entry name" value="Pentatricopeptide repeat-containing protein At1g11630, mitochondrial"/>
    <property type="match status" value="1"/>
</dbReference>
<comment type="caution">
    <text evidence="5">The sequence shown here is derived from an EMBL/GenBank/DDBJ whole genome shotgun (WGS) entry which is preliminary data.</text>
</comment>
<dbReference type="PANTHER" id="PTHR47939">
    <property type="entry name" value="MEMBRANE-ASSOCIATED SALT-INDUCIBLE PROTEIN-LIKE"/>
    <property type="match status" value="1"/>
</dbReference>
<dbReference type="FunFam" id="1.25.40.10:FF:002935">
    <property type="entry name" value="Pentatricopeptide repeat-containing protein At1g61870, mitochondrial"/>
    <property type="match status" value="1"/>
</dbReference>